<feature type="compositionally biased region" description="Low complexity" evidence="1">
    <location>
        <begin position="40"/>
        <end position="100"/>
    </location>
</feature>
<reference evidence="2" key="1">
    <citation type="submission" date="2021-08" db="EMBL/GenBank/DDBJ databases">
        <authorList>
            <person name="Stevens D.C."/>
        </authorList>
    </citation>
    <scope>NUCLEOTIDE SEQUENCE</scope>
    <source>
        <strain evidence="2">DSM 53165</strain>
    </source>
</reference>
<feature type="region of interest" description="Disordered" evidence="1">
    <location>
        <begin position="26"/>
        <end position="103"/>
    </location>
</feature>
<evidence type="ECO:0000313" key="3">
    <source>
        <dbReference type="Proteomes" id="UP001139031"/>
    </source>
</evidence>
<keyword evidence="3" id="KW-1185">Reference proteome</keyword>
<feature type="compositionally biased region" description="Polar residues" evidence="1">
    <location>
        <begin position="26"/>
        <end position="39"/>
    </location>
</feature>
<evidence type="ECO:0000256" key="1">
    <source>
        <dbReference type="SAM" id="MobiDB-lite"/>
    </source>
</evidence>
<evidence type="ECO:0000313" key="2">
    <source>
        <dbReference type="EMBL" id="MBZ5715044.1"/>
    </source>
</evidence>
<sequence>MQTFKMILGGAVVAGSLTGCVINTGGTDTNVTSLSTDTNASTETDATAGTDSTDGTATDATATEGTASATEGTDTEAPTTTEAAPTTTEEAPTSTSTTGTTTGGAMCGWSADDVYYSCGFEGEDPDGTYPITCPDGLAEGEPCSNTGLTGEGCCDANGDNWYCGVDEETMTQVVVLITCE</sequence>
<organism evidence="2 3">
    <name type="scientific">Nannocystis pusilla</name>
    <dbReference type="NCBI Taxonomy" id="889268"/>
    <lineage>
        <taxon>Bacteria</taxon>
        <taxon>Pseudomonadati</taxon>
        <taxon>Myxococcota</taxon>
        <taxon>Polyangia</taxon>
        <taxon>Nannocystales</taxon>
        <taxon>Nannocystaceae</taxon>
        <taxon>Nannocystis</taxon>
    </lineage>
</organism>
<dbReference type="Proteomes" id="UP001139031">
    <property type="component" value="Unassembled WGS sequence"/>
</dbReference>
<dbReference type="RefSeq" id="WP_224196776.1">
    <property type="nucleotide sequence ID" value="NZ_JAIRAU010000056.1"/>
</dbReference>
<comment type="caution">
    <text evidence="2">The sequence shown here is derived from an EMBL/GenBank/DDBJ whole genome shotgun (WGS) entry which is preliminary data.</text>
</comment>
<dbReference type="EMBL" id="JAIRAU010000056">
    <property type="protein sequence ID" value="MBZ5715044.1"/>
    <property type="molecule type" value="Genomic_DNA"/>
</dbReference>
<dbReference type="PROSITE" id="PS51257">
    <property type="entry name" value="PROKAR_LIPOPROTEIN"/>
    <property type="match status" value="1"/>
</dbReference>
<gene>
    <name evidence="2" type="ORF">K7C98_37915</name>
</gene>
<protein>
    <recommendedName>
        <fullName evidence="4">Lipoprotein</fullName>
    </recommendedName>
</protein>
<name>A0ABS7U3Q1_9BACT</name>
<accession>A0ABS7U3Q1</accession>
<evidence type="ECO:0008006" key="4">
    <source>
        <dbReference type="Google" id="ProtNLM"/>
    </source>
</evidence>
<proteinExistence type="predicted"/>